<sequence>MNKEELECWFQGCIKYYNTITTGTKIPDLKEIIELKSSQPKETIYIIKIIKK</sequence>
<gene>
    <name evidence="1" type="ORF">UFOVP187_30</name>
</gene>
<organism evidence="1">
    <name type="scientific">uncultured Caudovirales phage</name>
    <dbReference type="NCBI Taxonomy" id="2100421"/>
    <lineage>
        <taxon>Viruses</taxon>
        <taxon>Duplodnaviria</taxon>
        <taxon>Heunggongvirae</taxon>
        <taxon>Uroviricota</taxon>
        <taxon>Caudoviricetes</taxon>
        <taxon>Peduoviridae</taxon>
        <taxon>Maltschvirus</taxon>
        <taxon>Maltschvirus maltsch</taxon>
    </lineage>
</organism>
<accession>A0A6J7WFF6</accession>
<proteinExistence type="predicted"/>
<evidence type="ECO:0000313" key="1">
    <source>
        <dbReference type="EMBL" id="CAB5212564.1"/>
    </source>
</evidence>
<reference evidence="1" key="1">
    <citation type="submission" date="2020-05" db="EMBL/GenBank/DDBJ databases">
        <authorList>
            <person name="Chiriac C."/>
            <person name="Salcher M."/>
            <person name="Ghai R."/>
            <person name="Kavagutti S V."/>
        </authorList>
    </citation>
    <scope>NUCLEOTIDE SEQUENCE</scope>
</reference>
<dbReference type="EMBL" id="LR798237">
    <property type="protein sequence ID" value="CAB5212564.1"/>
    <property type="molecule type" value="Genomic_DNA"/>
</dbReference>
<name>A0A6J7WFF6_9CAUD</name>
<protein>
    <submittedName>
        <fullName evidence="1">Uncharacterized protein</fullName>
    </submittedName>
</protein>